<sequence length="103" mass="11671">MFLTDSCRFILLILSFRLFIHNSRVLKQTLICAGFQAFAVHSRQKQCHLILKDTFINPNFQSGSHTKFDDKTNALAKTICRTAKSGRHLSSACTYCKSCVVRA</sequence>
<reference evidence="1 2" key="1">
    <citation type="submission" date="2009-01" db="EMBL/GenBank/DDBJ databases">
        <authorList>
            <person name="Fulton L."/>
            <person name="Clifton S."/>
            <person name="Fulton B."/>
            <person name="Xu J."/>
            <person name="Minx P."/>
            <person name="Pepin K.H."/>
            <person name="Johnson M."/>
            <person name="Bhonagiri V."/>
            <person name="Nash W.E."/>
            <person name="Mardis E.R."/>
            <person name="Wilson R.K."/>
        </authorList>
    </citation>
    <scope>NUCLEOTIDE SEQUENCE [LARGE SCALE GENOMIC DNA]</scope>
    <source>
        <strain evidence="1 2">DSM 5476</strain>
    </source>
</reference>
<protein>
    <submittedName>
        <fullName evidence="1">Uncharacterized protein</fullName>
    </submittedName>
</protein>
<keyword evidence="2" id="KW-1185">Reference proteome</keyword>
<gene>
    <name evidence="1" type="ORF">CLOSTMETH_01083</name>
</gene>
<name>C0EB66_9FIRM</name>
<evidence type="ECO:0000313" key="2">
    <source>
        <dbReference type="Proteomes" id="UP000003340"/>
    </source>
</evidence>
<dbReference type="Proteomes" id="UP000003340">
    <property type="component" value="Unassembled WGS sequence"/>
</dbReference>
<reference evidence="1 2" key="2">
    <citation type="submission" date="2009-02" db="EMBL/GenBank/DDBJ databases">
        <title>Draft genome sequence of Clostridium methylpentosum (DSM 5476).</title>
        <authorList>
            <person name="Sudarsanam P."/>
            <person name="Ley R."/>
            <person name="Guruge J."/>
            <person name="Turnbaugh P.J."/>
            <person name="Mahowald M."/>
            <person name="Liep D."/>
            <person name="Gordon J."/>
        </authorList>
    </citation>
    <scope>NUCLEOTIDE SEQUENCE [LARGE SCALE GENOMIC DNA]</scope>
    <source>
        <strain evidence="1 2">DSM 5476</strain>
    </source>
</reference>
<evidence type="ECO:0000313" key="1">
    <source>
        <dbReference type="EMBL" id="EEG31286.1"/>
    </source>
</evidence>
<proteinExistence type="predicted"/>
<comment type="caution">
    <text evidence="1">The sequence shown here is derived from an EMBL/GenBank/DDBJ whole genome shotgun (WGS) entry which is preliminary data.</text>
</comment>
<organism evidence="1 2">
    <name type="scientific">[Clostridium] methylpentosum DSM 5476</name>
    <dbReference type="NCBI Taxonomy" id="537013"/>
    <lineage>
        <taxon>Bacteria</taxon>
        <taxon>Bacillati</taxon>
        <taxon>Bacillota</taxon>
        <taxon>Clostridia</taxon>
        <taxon>Eubacteriales</taxon>
        <taxon>Oscillospiraceae</taxon>
        <taxon>Oscillospiraceae incertae sedis</taxon>
    </lineage>
</organism>
<dbReference type="AlphaFoldDB" id="C0EB66"/>
<dbReference type="HOGENOM" id="CLU_2258858_0_0_9"/>
<accession>C0EB66</accession>
<dbReference type="EMBL" id="ACEC01000040">
    <property type="protein sequence ID" value="EEG31286.1"/>
    <property type="molecule type" value="Genomic_DNA"/>
</dbReference>